<feature type="compositionally biased region" description="Basic and acidic residues" evidence="1">
    <location>
        <begin position="10"/>
        <end position="25"/>
    </location>
</feature>
<sequence>MMDEVYDEIPDSHWESLGEQRDEAERNGEITVDIRDLRTAQKRIAQLERELAARPAPPVVVLTGDTGGGRREFGIHVGGRDLGGFGYQDCGWAFQDHKPIIRDLAEALGAQVDDRTT</sequence>
<name>A0AAE3W8R2_9ACTN</name>
<evidence type="ECO:0000313" key="2">
    <source>
        <dbReference type="EMBL" id="MDQ0371576.1"/>
    </source>
</evidence>
<feature type="region of interest" description="Disordered" evidence="1">
    <location>
        <begin position="1"/>
        <end position="25"/>
    </location>
</feature>
<evidence type="ECO:0000313" key="3">
    <source>
        <dbReference type="Proteomes" id="UP001240236"/>
    </source>
</evidence>
<comment type="caution">
    <text evidence="2">The sequence shown here is derived from an EMBL/GenBank/DDBJ whole genome shotgun (WGS) entry which is preliminary data.</text>
</comment>
<gene>
    <name evidence="2" type="ORF">J2S42_008245</name>
</gene>
<dbReference type="Proteomes" id="UP001240236">
    <property type="component" value="Unassembled WGS sequence"/>
</dbReference>
<dbReference type="RefSeq" id="WP_307248490.1">
    <property type="nucleotide sequence ID" value="NZ_JAUSUZ010000001.1"/>
</dbReference>
<dbReference type="EMBL" id="JAUSUZ010000001">
    <property type="protein sequence ID" value="MDQ0371576.1"/>
    <property type="molecule type" value="Genomic_DNA"/>
</dbReference>
<keyword evidence="3" id="KW-1185">Reference proteome</keyword>
<dbReference type="AlphaFoldDB" id="A0AAE3W8R2"/>
<protein>
    <submittedName>
        <fullName evidence="2">Uncharacterized protein</fullName>
    </submittedName>
</protein>
<organism evidence="2 3">
    <name type="scientific">Catenuloplanes indicus</name>
    <dbReference type="NCBI Taxonomy" id="137267"/>
    <lineage>
        <taxon>Bacteria</taxon>
        <taxon>Bacillati</taxon>
        <taxon>Actinomycetota</taxon>
        <taxon>Actinomycetes</taxon>
        <taxon>Micromonosporales</taxon>
        <taxon>Micromonosporaceae</taxon>
        <taxon>Catenuloplanes</taxon>
    </lineage>
</organism>
<proteinExistence type="predicted"/>
<reference evidence="2 3" key="1">
    <citation type="submission" date="2023-07" db="EMBL/GenBank/DDBJ databases">
        <title>Sequencing the genomes of 1000 actinobacteria strains.</title>
        <authorList>
            <person name="Klenk H.-P."/>
        </authorList>
    </citation>
    <scope>NUCLEOTIDE SEQUENCE [LARGE SCALE GENOMIC DNA]</scope>
    <source>
        <strain evidence="2 3">DSM 44709</strain>
    </source>
</reference>
<evidence type="ECO:0000256" key="1">
    <source>
        <dbReference type="SAM" id="MobiDB-lite"/>
    </source>
</evidence>
<accession>A0AAE3W8R2</accession>